<name>A0A7H8NGE9_9ACTN</name>
<gene>
    <name evidence="1" type="ORF">HUT08_33085</name>
</gene>
<dbReference type="AlphaFoldDB" id="A0A7H8NGE9"/>
<organism evidence="1 2">
    <name type="scientific">Streptomyces buecherae</name>
    <dbReference type="NCBI Taxonomy" id="2763006"/>
    <lineage>
        <taxon>Bacteria</taxon>
        <taxon>Bacillati</taxon>
        <taxon>Actinomycetota</taxon>
        <taxon>Actinomycetes</taxon>
        <taxon>Kitasatosporales</taxon>
        <taxon>Streptomycetaceae</taxon>
        <taxon>Streptomyces</taxon>
    </lineage>
</organism>
<sequence length="108" mass="11437">MPHGVRGALVQRVSALPNGPLDVTWLPAGAPRLPHGRIRLGWTPAAAGWDVSAHLDLAATEIHLASWPAAPDDWPHLVRPTLHEVLGLCSALTVATAALDLSNRLAQD</sequence>
<keyword evidence="2" id="KW-1185">Reference proteome</keyword>
<reference evidence="1 2" key="1">
    <citation type="submission" date="2020-06" db="EMBL/GenBank/DDBJ databases">
        <title>Genome mining for natural products.</title>
        <authorList>
            <person name="Zhang B."/>
            <person name="Shi J."/>
            <person name="Ge H."/>
        </authorList>
    </citation>
    <scope>NUCLEOTIDE SEQUENCE [LARGE SCALE GENOMIC DNA]</scope>
    <source>
        <strain evidence="1 2">NA00687</strain>
    </source>
</reference>
<protein>
    <submittedName>
        <fullName evidence="1">Esterase</fullName>
    </submittedName>
</protein>
<dbReference type="RefSeq" id="WP_176165290.1">
    <property type="nucleotide sequence ID" value="NZ_CP054929.1"/>
</dbReference>
<dbReference type="Proteomes" id="UP000509303">
    <property type="component" value="Chromosome"/>
</dbReference>
<dbReference type="EMBL" id="CP054929">
    <property type="protein sequence ID" value="QKW53584.1"/>
    <property type="molecule type" value="Genomic_DNA"/>
</dbReference>
<evidence type="ECO:0000313" key="2">
    <source>
        <dbReference type="Proteomes" id="UP000509303"/>
    </source>
</evidence>
<proteinExistence type="predicted"/>
<accession>A0A7H8NGE9</accession>
<evidence type="ECO:0000313" key="1">
    <source>
        <dbReference type="EMBL" id="QKW53584.1"/>
    </source>
</evidence>